<proteinExistence type="predicted"/>
<dbReference type="AlphaFoldDB" id="A0A4R7FRP8"/>
<evidence type="ECO:0000313" key="1">
    <source>
        <dbReference type="EMBL" id="TDS80329.1"/>
    </source>
</evidence>
<sequence length="35" mass="3896">MRKGHTYHQSAVTGHFVSAHYAQTHPATTITHHGK</sequence>
<keyword evidence="2" id="KW-1185">Reference proteome</keyword>
<dbReference type="EMBL" id="SOAM01000001">
    <property type="protein sequence ID" value="TDS80329.1"/>
    <property type="molecule type" value="Genomic_DNA"/>
</dbReference>
<reference evidence="1 2" key="1">
    <citation type="submission" date="2019-03" db="EMBL/GenBank/DDBJ databases">
        <title>Genomic Encyclopedia of Archaeal and Bacterial Type Strains, Phase II (KMG-II): from individual species to whole genera.</title>
        <authorList>
            <person name="Goeker M."/>
        </authorList>
    </citation>
    <scope>NUCLEOTIDE SEQUENCE [LARGE SCALE GENOMIC DNA]</scope>
    <source>
        <strain evidence="1 2">DSM 24782</strain>
    </source>
</reference>
<comment type="caution">
    <text evidence="1">The sequence shown here is derived from an EMBL/GenBank/DDBJ whole genome shotgun (WGS) entry which is preliminary data.</text>
</comment>
<organism evidence="1 2">
    <name type="scientific">Amnibacterium kyonggiense</name>
    <dbReference type="NCBI Taxonomy" id="595671"/>
    <lineage>
        <taxon>Bacteria</taxon>
        <taxon>Bacillati</taxon>
        <taxon>Actinomycetota</taxon>
        <taxon>Actinomycetes</taxon>
        <taxon>Micrococcales</taxon>
        <taxon>Microbacteriaceae</taxon>
        <taxon>Amnibacterium</taxon>
    </lineage>
</organism>
<dbReference type="Proteomes" id="UP000295344">
    <property type="component" value="Unassembled WGS sequence"/>
</dbReference>
<accession>A0A4R7FRP8</accession>
<evidence type="ECO:0000313" key="2">
    <source>
        <dbReference type="Proteomes" id="UP000295344"/>
    </source>
</evidence>
<gene>
    <name evidence="1" type="ORF">CLV52_0886</name>
</gene>
<name>A0A4R7FRP8_9MICO</name>
<protein>
    <submittedName>
        <fullName evidence="1">Uncharacterized protein</fullName>
    </submittedName>
</protein>